<dbReference type="AlphaFoldDB" id="A0A382RRT7"/>
<name>A0A382RRT7_9ZZZZ</name>
<accession>A0A382RRT7</accession>
<protein>
    <submittedName>
        <fullName evidence="1">Uncharacterized protein</fullName>
    </submittedName>
</protein>
<gene>
    <name evidence="1" type="ORF">METZ01_LOCUS352195</name>
</gene>
<organism evidence="1">
    <name type="scientific">marine metagenome</name>
    <dbReference type="NCBI Taxonomy" id="408172"/>
    <lineage>
        <taxon>unclassified sequences</taxon>
        <taxon>metagenomes</taxon>
        <taxon>ecological metagenomes</taxon>
    </lineage>
</organism>
<feature type="non-terminal residue" evidence="1">
    <location>
        <position position="1"/>
    </location>
</feature>
<proteinExistence type="predicted"/>
<evidence type="ECO:0000313" key="1">
    <source>
        <dbReference type="EMBL" id="SVC99341.1"/>
    </source>
</evidence>
<feature type="non-terminal residue" evidence="1">
    <location>
        <position position="27"/>
    </location>
</feature>
<dbReference type="EMBL" id="UINC01123098">
    <property type="protein sequence ID" value="SVC99341.1"/>
    <property type="molecule type" value="Genomic_DNA"/>
</dbReference>
<sequence length="27" mass="2716">VRDRVCLVIGGGGEAEDKAGRLMDAGA</sequence>
<reference evidence="1" key="1">
    <citation type="submission" date="2018-05" db="EMBL/GenBank/DDBJ databases">
        <authorList>
            <person name="Lanie J.A."/>
            <person name="Ng W.-L."/>
            <person name="Kazmierczak K.M."/>
            <person name="Andrzejewski T.M."/>
            <person name="Davidsen T.M."/>
            <person name="Wayne K.J."/>
            <person name="Tettelin H."/>
            <person name="Glass J.I."/>
            <person name="Rusch D."/>
            <person name="Podicherti R."/>
            <person name="Tsui H.-C.T."/>
            <person name="Winkler M.E."/>
        </authorList>
    </citation>
    <scope>NUCLEOTIDE SEQUENCE</scope>
</reference>